<dbReference type="EMBL" id="BSXV01000930">
    <property type="protein sequence ID" value="GME91155.1"/>
    <property type="molecule type" value="Genomic_DNA"/>
</dbReference>
<dbReference type="Proteomes" id="UP001165101">
    <property type="component" value="Unassembled WGS sequence"/>
</dbReference>
<evidence type="ECO:0000313" key="2">
    <source>
        <dbReference type="Proteomes" id="UP001165101"/>
    </source>
</evidence>
<sequence>MVVKGNAKFGGKSGILPEPRQIFKQPFKKYNYKKEIDTGYAKDIQHPKGTTRDLILPKVFSIDQRLKKSAAEPKKKYDDLSKLPIAQQYKIKNAELRRKFLKESYIKEANRLDKQEKLHEKIELLNKEKEAEALLHESTEADLLTAPTVESYLNGPLIRPRTEEEIELLQMKRRANYLNEKLKVQNDKAIKLFELYNSSSNFAITDEALEVKVENAFSEKTLKELLSSLNNESSFININSENNLNNTIKNIIVGKNERGPTYSKVEDTLSGFQEDIIKSANELKFLKETQAIKELQEKEKILKESN</sequence>
<evidence type="ECO:0000313" key="1">
    <source>
        <dbReference type="EMBL" id="GME91155.1"/>
    </source>
</evidence>
<protein>
    <submittedName>
        <fullName evidence="1">Unnamed protein product</fullName>
    </submittedName>
</protein>
<comment type="caution">
    <text evidence="1">The sequence shown here is derived from an EMBL/GenBank/DDBJ whole genome shotgun (WGS) entry which is preliminary data.</text>
</comment>
<proteinExistence type="predicted"/>
<keyword evidence="2" id="KW-1185">Reference proteome</keyword>
<gene>
    <name evidence="1" type="ORF">Cboi01_000218500</name>
</gene>
<accession>A0ACB5TLW4</accession>
<reference evidence="1" key="1">
    <citation type="submission" date="2023-04" db="EMBL/GenBank/DDBJ databases">
        <title>Candida boidinii NBRC 1967.</title>
        <authorList>
            <person name="Ichikawa N."/>
            <person name="Sato H."/>
            <person name="Tonouchi N."/>
        </authorList>
    </citation>
    <scope>NUCLEOTIDE SEQUENCE</scope>
    <source>
        <strain evidence="1">NBRC 1967</strain>
    </source>
</reference>
<organism evidence="1 2">
    <name type="scientific">Candida boidinii</name>
    <name type="common">Yeast</name>
    <dbReference type="NCBI Taxonomy" id="5477"/>
    <lineage>
        <taxon>Eukaryota</taxon>
        <taxon>Fungi</taxon>
        <taxon>Dikarya</taxon>
        <taxon>Ascomycota</taxon>
        <taxon>Saccharomycotina</taxon>
        <taxon>Pichiomycetes</taxon>
        <taxon>Pichiales</taxon>
        <taxon>Pichiaceae</taxon>
        <taxon>Ogataea</taxon>
        <taxon>Ogataea/Candida clade</taxon>
    </lineage>
</organism>
<name>A0ACB5TLW4_CANBO</name>